<dbReference type="HAMAP" id="MF_00518">
    <property type="entry name" value="Deacylase_Dtd"/>
    <property type="match status" value="1"/>
</dbReference>
<dbReference type="GO" id="GO:0043908">
    <property type="term" value="F:Ser(Gly)-tRNA(Ala) hydrolase activity"/>
    <property type="evidence" value="ECO:0007669"/>
    <property type="project" value="UniProtKB-UniRule"/>
</dbReference>
<dbReference type="NCBIfam" id="TIGR00256">
    <property type="entry name" value="D-aminoacyl-tRNA deacylase"/>
    <property type="match status" value="1"/>
</dbReference>
<dbReference type="EC" id="3.1.1.96" evidence="2"/>
<dbReference type="PANTHER" id="PTHR10472">
    <property type="entry name" value="D-TYROSYL-TRNA TYR DEACYLASE"/>
    <property type="match status" value="1"/>
</dbReference>
<comment type="caution">
    <text evidence="3">The sequence shown here is derived from an EMBL/GenBank/DDBJ whole genome shotgun (WGS) entry which is preliminary data.</text>
</comment>
<dbReference type="Pfam" id="PF02580">
    <property type="entry name" value="Tyr_Deacylase"/>
    <property type="match status" value="1"/>
</dbReference>
<name>A0A2J6WMZ2_9BACT</name>
<dbReference type="FunFam" id="3.50.80.10:FF:000001">
    <property type="entry name" value="D-aminoacyl-tRNA deacylase"/>
    <property type="match status" value="1"/>
</dbReference>
<comment type="function">
    <text evidence="2">An aminoacyl-tRNA editing enzyme that deacylates mischarged D-aminoacyl-tRNAs. Also deacylates mischarged glycyl-tRNA(Ala), protecting cells against glycine mischarging by AlaRS. Acts via tRNA-based rather than protein-based catalysis; rejects L-amino acids rather than detecting D-amino acids in the active site. By recycling D-aminoacyl-tRNA to D-amino acids and free tRNA molecules, this enzyme counteracts the toxicity associated with the formation of D-aminoacyl-tRNA entities in vivo and helps enforce protein L-homochirality.</text>
</comment>
<dbReference type="AlphaFoldDB" id="A0A2J6WMZ2"/>
<comment type="subcellular location">
    <subcellularLocation>
        <location evidence="2">Cytoplasm</location>
    </subcellularLocation>
</comment>
<dbReference type="Gene3D" id="3.50.80.10">
    <property type="entry name" value="D-tyrosyl-tRNA(Tyr) deacylase"/>
    <property type="match status" value="1"/>
</dbReference>
<comment type="subunit">
    <text evidence="2">Homodimer.</text>
</comment>
<dbReference type="InterPro" id="IPR023509">
    <property type="entry name" value="DTD-like_sf"/>
</dbReference>
<dbReference type="CDD" id="cd00563">
    <property type="entry name" value="Dtyr_deacylase"/>
    <property type="match status" value="1"/>
</dbReference>
<feature type="short sequence motif" description="Gly-cisPro motif, important for rejection of L-amino acids" evidence="2">
    <location>
        <begin position="137"/>
        <end position="138"/>
    </location>
</feature>
<keyword evidence="2" id="KW-0378">Hydrolase</keyword>
<protein>
    <recommendedName>
        <fullName evidence="2">D-aminoacyl-tRNA deacylase</fullName>
        <shortName evidence="2">DTD</shortName>
        <ecNumber evidence="2">3.1.1.96</ecNumber>
    </recommendedName>
    <alternativeName>
        <fullName evidence="2">Gly-tRNA(Ala) deacylase</fullName>
        <ecNumber evidence="2">3.1.1.-</ecNumber>
    </alternativeName>
</protein>
<organism evidence="3 4">
    <name type="scientific">Thermodesulfovibrio aggregans</name>
    <dbReference type="NCBI Taxonomy" id="86166"/>
    <lineage>
        <taxon>Bacteria</taxon>
        <taxon>Pseudomonadati</taxon>
        <taxon>Nitrospirota</taxon>
        <taxon>Thermodesulfovibrionia</taxon>
        <taxon>Thermodesulfovibrionales</taxon>
        <taxon>Thermodesulfovibrionaceae</taxon>
        <taxon>Thermodesulfovibrio</taxon>
    </lineage>
</organism>
<evidence type="ECO:0000313" key="3">
    <source>
        <dbReference type="EMBL" id="PMP71731.1"/>
    </source>
</evidence>
<dbReference type="SUPFAM" id="SSF69500">
    <property type="entry name" value="DTD-like"/>
    <property type="match status" value="1"/>
</dbReference>
<sequence length="146" mass="16319">MIALLQRVSKASIEVEGKKVSEIGKGIVVFIGIQKQDSEKDAQYLANKIINLRIFEDSEGKMNLSVKDISGEIMVVSEFTLAGDCKKGLRPSFDRAMPPLQAQKLYNQFIDFLKNTGISVKTGVFKSYMHVYLVNEGPVTFILNTR</sequence>
<comment type="catalytic activity">
    <reaction evidence="2">
        <text>a D-aminoacyl-tRNA + H2O = a tRNA + a D-alpha-amino acid + H(+)</text>
        <dbReference type="Rhea" id="RHEA:13953"/>
        <dbReference type="Rhea" id="RHEA-COMP:10123"/>
        <dbReference type="Rhea" id="RHEA-COMP:10124"/>
        <dbReference type="ChEBI" id="CHEBI:15377"/>
        <dbReference type="ChEBI" id="CHEBI:15378"/>
        <dbReference type="ChEBI" id="CHEBI:59871"/>
        <dbReference type="ChEBI" id="CHEBI:78442"/>
        <dbReference type="ChEBI" id="CHEBI:79333"/>
        <dbReference type="EC" id="3.1.1.96"/>
    </reaction>
</comment>
<comment type="catalytic activity">
    <reaction evidence="2">
        <text>glycyl-tRNA(Ala) + H2O = tRNA(Ala) + glycine + H(+)</text>
        <dbReference type="Rhea" id="RHEA:53744"/>
        <dbReference type="Rhea" id="RHEA-COMP:9657"/>
        <dbReference type="Rhea" id="RHEA-COMP:13640"/>
        <dbReference type="ChEBI" id="CHEBI:15377"/>
        <dbReference type="ChEBI" id="CHEBI:15378"/>
        <dbReference type="ChEBI" id="CHEBI:57305"/>
        <dbReference type="ChEBI" id="CHEBI:78442"/>
        <dbReference type="ChEBI" id="CHEBI:78522"/>
    </reaction>
</comment>
<reference evidence="3 4" key="1">
    <citation type="submission" date="2018-01" db="EMBL/GenBank/DDBJ databases">
        <title>Metagenomic assembled genomes from two thermal pools in the Uzon Caldera, Kamchatka, Russia.</title>
        <authorList>
            <person name="Wilkins L."/>
            <person name="Ettinger C."/>
        </authorList>
    </citation>
    <scope>NUCLEOTIDE SEQUENCE [LARGE SCALE GENOMIC DNA]</scope>
    <source>
        <strain evidence="3">ZAV-04</strain>
    </source>
</reference>
<dbReference type="EC" id="3.1.1.-" evidence="2"/>
<dbReference type="GO" id="GO:0000049">
    <property type="term" value="F:tRNA binding"/>
    <property type="evidence" value="ECO:0007669"/>
    <property type="project" value="UniProtKB-UniRule"/>
</dbReference>
<dbReference type="EMBL" id="PNIO01000023">
    <property type="protein sequence ID" value="PMP71731.1"/>
    <property type="molecule type" value="Genomic_DNA"/>
</dbReference>
<accession>A0A2J6WMZ2</accession>
<dbReference type="GO" id="GO:0005737">
    <property type="term" value="C:cytoplasm"/>
    <property type="evidence" value="ECO:0007669"/>
    <property type="project" value="UniProtKB-SubCell"/>
</dbReference>
<dbReference type="InterPro" id="IPR003732">
    <property type="entry name" value="Daa-tRNA_deacyls_DTD"/>
</dbReference>
<gene>
    <name evidence="2" type="primary">dtd</name>
    <name evidence="3" type="ORF">C0186_03090</name>
</gene>
<comment type="similarity">
    <text evidence="1 2">Belongs to the DTD family.</text>
</comment>
<dbReference type="PANTHER" id="PTHR10472:SF5">
    <property type="entry name" value="D-AMINOACYL-TRNA DEACYLASE 1"/>
    <property type="match status" value="1"/>
</dbReference>
<dbReference type="GO" id="GO:0019478">
    <property type="term" value="P:D-amino acid catabolic process"/>
    <property type="evidence" value="ECO:0007669"/>
    <property type="project" value="UniProtKB-UniRule"/>
</dbReference>
<dbReference type="GO" id="GO:0051500">
    <property type="term" value="F:D-tyrosyl-tRNA(Tyr) deacylase activity"/>
    <property type="evidence" value="ECO:0007669"/>
    <property type="project" value="TreeGrafter"/>
</dbReference>
<dbReference type="Proteomes" id="UP000242288">
    <property type="component" value="Unassembled WGS sequence"/>
</dbReference>
<evidence type="ECO:0000313" key="4">
    <source>
        <dbReference type="Proteomes" id="UP000242288"/>
    </source>
</evidence>
<comment type="domain">
    <text evidence="2">A Gly-cisPro motif from one monomer fits into the active site of the other monomer to allow specific chiral rejection of L-amino acids.</text>
</comment>
<dbReference type="GO" id="GO:0106026">
    <property type="term" value="F:Gly-tRNA(Ala) deacylase activity"/>
    <property type="evidence" value="ECO:0007669"/>
    <property type="project" value="UniProtKB-UniRule"/>
</dbReference>
<proteinExistence type="inferred from homology"/>
<keyword evidence="2" id="KW-0820">tRNA-binding</keyword>
<evidence type="ECO:0000256" key="2">
    <source>
        <dbReference type="HAMAP-Rule" id="MF_00518"/>
    </source>
</evidence>
<keyword evidence="2" id="KW-0963">Cytoplasm</keyword>
<keyword evidence="2" id="KW-0694">RNA-binding</keyword>
<evidence type="ECO:0000256" key="1">
    <source>
        <dbReference type="ARBA" id="ARBA00009673"/>
    </source>
</evidence>